<dbReference type="GO" id="GO:0016780">
    <property type="term" value="F:phosphotransferase activity, for other substituted phosphate groups"/>
    <property type="evidence" value="ECO:0007669"/>
    <property type="project" value="InterPro"/>
</dbReference>
<dbReference type="Gene3D" id="1.20.120.1760">
    <property type="match status" value="1"/>
</dbReference>
<sequence length="214" mass="23355">MYDHCVHVELNGERWSSPPLAPSRAGFVARDWARRSSPAGDLLPPETRDSIEVWSPDELRAAFLPTGNDARPWRLDARDARVGALSIPAEAKAIINIPNAITAAGYALGLWWLIGGPAWAALVSILADELDGRIARAMGTTSEFGSKFDWTTDVVLTAATLQKMRAPVWAILLTTIGQVALRDRGFRPTFGSARAALMLLQVVRTWMNRGLPQA</sequence>
<keyword evidence="1" id="KW-0808">Transferase</keyword>
<dbReference type="InterPro" id="IPR000462">
    <property type="entry name" value="CDP-OH_P_trans"/>
</dbReference>
<reference evidence="2" key="1">
    <citation type="journal article" date="2015" name="Nature">
        <title>Complex archaea that bridge the gap between prokaryotes and eukaryotes.</title>
        <authorList>
            <person name="Spang A."/>
            <person name="Saw J.H."/>
            <person name="Jorgensen S.L."/>
            <person name="Zaremba-Niedzwiedzka K."/>
            <person name="Martijn J."/>
            <person name="Lind A.E."/>
            <person name="van Eijk R."/>
            <person name="Schleper C."/>
            <person name="Guy L."/>
            <person name="Ettema T.J."/>
        </authorList>
    </citation>
    <scope>NUCLEOTIDE SEQUENCE</scope>
</reference>
<protein>
    <recommendedName>
        <fullName evidence="3">CDP-alcohol phosphatidyltransferase family protein</fullName>
    </recommendedName>
</protein>
<dbReference type="InterPro" id="IPR048254">
    <property type="entry name" value="CDP_ALCOHOL_P_TRANSF_CS"/>
</dbReference>
<gene>
    <name evidence="2" type="ORF">LCGC14_0754750</name>
</gene>
<evidence type="ECO:0000256" key="1">
    <source>
        <dbReference type="ARBA" id="ARBA00022679"/>
    </source>
</evidence>
<organism evidence="2">
    <name type="scientific">marine sediment metagenome</name>
    <dbReference type="NCBI Taxonomy" id="412755"/>
    <lineage>
        <taxon>unclassified sequences</taxon>
        <taxon>metagenomes</taxon>
        <taxon>ecological metagenomes</taxon>
    </lineage>
</organism>
<dbReference type="PROSITE" id="PS00379">
    <property type="entry name" value="CDP_ALCOHOL_P_TRANSF"/>
    <property type="match status" value="1"/>
</dbReference>
<comment type="caution">
    <text evidence="2">The sequence shown here is derived from an EMBL/GenBank/DDBJ whole genome shotgun (WGS) entry which is preliminary data.</text>
</comment>
<dbReference type="Pfam" id="PF01066">
    <property type="entry name" value="CDP-OH_P_transf"/>
    <property type="match status" value="1"/>
</dbReference>
<evidence type="ECO:0008006" key="3">
    <source>
        <dbReference type="Google" id="ProtNLM"/>
    </source>
</evidence>
<dbReference type="InterPro" id="IPR043130">
    <property type="entry name" value="CDP-OH_PTrfase_TM_dom"/>
</dbReference>
<evidence type="ECO:0000313" key="2">
    <source>
        <dbReference type="EMBL" id="KKN38330.1"/>
    </source>
</evidence>
<dbReference type="GO" id="GO:0016020">
    <property type="term" value="C:membrane"/>
    <property type="evidence" value="ECO:0007669"/>
    <property type="project" value="InterPro"/>
</dbReference>
<dbReference type="GO" id="GO:0008654">
    <property type="term" value="P:phospholipid biosynthetic process"/>
    <property type="evidence" value="ECO:0007669"/>
    <property type="project" value="InterPro"/>
</dbReference>
<dbReference type="AlphaFoldDB" id="A0A0F9Q324"/>
<name>A0A0F9Q324_9ZZZZ</name>
<proteinExistence type="predicted"/>
<dbReference type="EMBL" id="LAZR01001838">
    <property type="protein sequence ID" value="KKN38330.1"/>
    <property type="molecule type" value="Genomic_DNA"/>
</dbReference>
<accession>A0A0F9Q324</accession>